<dbReference type="Proteomes" id="UP000535182">
    <property type="component" value="Unassembled WGS sequence"/>
</dbReference>
<evidence type="ECO:0000313" key="3">
    <source>
        <dbReference type="Proteomes" id="UP000535182"/>
    </source>
</evidence>
<dbReference type="AlphaFoldDB" id="A0A9X0U756"/>
<feature type="chain" id="PRO_5040993059" evidence="1">
    <location>
        <begin position="29"/>
        <end position="331"/>
    </location>
</feature>
<keyword evidence="3" id="KW-1185">Reference proteome</keyword>
<sequence>MKRPVICRQLAIITTMACTFSTPWSAHAQETVALVTPTAPAHDKSFYVDKPIAHPEELSGIWEVPDGHGGAVGIHLILSTTVPADTITLVGVEQVWLNLQLGIYQRAGTVLQFGEENFSSDSPRGGSLRYDNGRLTLHDKEFDLDLLHISGDRWSGRIHRQGFDATTILTRPGAGTAKSEPWLVGTWQTGDQSVQSCLHITQQAPGEFVGWRDSLTALESSRCPSSLPKPPNFYERYGDLLKIRIISSSNAATDSSNVSIERNAPDEMCCSYPFIVTPGDNGTVMKEVWPSGSNQPPPQTVWKKMSGNTCIVTPPDPAPHPGNPECSCPEK</sequence>
<proteinExistence type="predicted"/>
<organism evidence="2 3">
    <name type="scientific">Tunturiibacter gelidiferens</name>
    <dbReference type="NCBI Taxonomy" id="3069689"/>
    <lineage>
        <taxon>Bacteria</taxon>
        <taxon>Pseudomonadati</taxon>
        <taxon>Acidobacteriota</taxon>
        <taxon>Terriglobia</taxon>
        <taxon>Terriglobales</taxon>
        <taxon>Acidobacteriaceae</taxon>
        <taxon>Tunturiibacter</taxon>
    </lineage>
</organism>
<evidence type="ECO:0000313" key="2">
    <source>
        <dbReference type="EMBL" id="MBB5331810.1"/>
    </source>
</evidence>
<reference evidence="2 3" key="1">
    <citation type="submission" date="2020-08" db="EMBL/GenBank/DDBJ databases">
        <title>Genomic Encyclopedia of Type Strains, Phase IV (KMG-V): Genome sequencing to study the core and pangenomes of soil and plant-associated prokaryotes.</title>
        <authorList>
            <person name="Whitman W."/>
        </authorList>
    </citation>
    <scope>NUCLEOTIDE SEQUENCE [LARGE SCALE GENOMIC DNA]</scope>
    <source>
        <strain evidence="2 3">X5P2</strain>
    </source>
</reference>
<gene>
    <name evidence="2" type="ORF">HDF14_005459</name>
</gene>
<name>A0A9X0U756_9BACT</name>
<protein>
    <submittedName>
        <fullName evidence="2">Uncharacterized protein</fullName>
    </submittedName>
</protein>
<dbReference type="RefSeq" id="WP_183981587.1">
    <property type="nucleotide sequence ID" value="NZ_JACHEB010000018.1"/>
</dbReference>
<feature type="signal peptide" evidence="1">
    <location>
        <begin position="1"/>
        <end position="28"/>
    </location>
</feature>
<accession>A0A9X0U756</accession>
<keyword evidence="1" id="KW-0732">Signal</keyword>
<comment type="caution">
    <text evidence="2">The sequence shown here is derived from an EMBL/GenBank/DDBJ whole genome shotgun (WGS) entry which is preliminary data.</text>
</comment>
<dbReference type="EMBL" id="JACHEB010000018">
    <property type="protein sequence ID" value="MBB5331810.1"/>
    <property type="molecule type" value="Genomic_DNA"/>
</dbReference>
<evidence type="ECO:0000256" key="1">
    <source>
        <dbReference type="SAM" id="SignalP"/>
    </source>
</evidence>